<proteinExistence type="predicted"/>
<dbReference type="InterPro" id="IPR029493">
    <property type="entry name" value="RecD2-like_HHH"/>
</dbReference>
<organism evidence="4 5">
    <name type="scientific">Kitasatospora purpeofusca</name>
    <dbReference type="NCBI Taxonomy" id="67352"/>
    <lineage>
        <taxon>Bacteria</taxon>
        <taxon>Bacillati</taxon>
        <taxon>Actinomycetota</taxon>
        <taxon>Actinomycetes</taxon>
        <taxon>Kitasatosporales</taxon>
        <taxon>Streptomycetaceae</taxon>
        <taxon>Kitasatospora</taxon>
    </lineage>
</organism>
<feature type="domain" description="ATP-dependent RecD2 DNA helicase-like helix-hairpin-helix" evidence="3">
    <location>
        <begin position="146"/>
        <end position="235"/>
    </location>
</feature>
<evidence type="ECO:0000259" key="2">
    <source>
        <dbReference type="Pfam" id="PF13538"/>
    </source>
</evidence>
<feature type="domain" description="UvrD-like helicase C-terminal" evidence="2">
    <location>
        <begin position="694"/>
        <end position="742"/>
    </location>
</feature>
<gene>
    <name evidence="4" type="ORF">OHA16_30670</name>
</gene>
<feature type="compositionally biased region" description="Acidic residues" evidence="1">
    <location>
        <begin position="59"/>
        <end position="71"/>
    </location>
</feature>
<dbReference type="Proteomes" id="UP001432222">
    <property type="component" value="Chromosome"/>
</dbReference>
<feature type="region of interest" description="Disordered" evidence="1">
    <location>
        <begin position="321"/>
        <end position="388"/>
    </location>
</feature>
<evidence type="ECO:0000313" key="5">
    <source>
        <dbReference type="Proteomes" id="UP001432222"/>
    </source>
</evidence>
<keyword evidence="4" id="KW-0067">ATP-binding</keyword>
<dbReference type="EMBL" id="CP108110">
    <property type="protein sequence ID" value="WUQ86943.1"/>
    <property type="molecule type" value="Genomic_DNA"/>
</dbReference>
<name>A0ABZ1U745_9ACTN</name>
<dbReference type="Pfam" id="PF13538">
    <property type="entry name" value="UvrD_C_2"/>
    <property type="match status" value="1"/>
</dbReference>
<protein>
    <submittedName>
        <fullName evidence="4">ATP-binding domain-containing protein</fullName>
    </submittedName>
</protein>
<feature type="compositionally biased region" description="Low complexity" evidence="1">
    <location>
        <begin position="104"/>
        <end position="136"/>
    </location>
</feature>
<evidence type="ECO:0000313" key="4">
    <source>
        <dbReference type="EMBL" id="WUQ86943.1"/>
    </source>
</evidence>
<dbReference type="RefSeq" id="WP_328957530.1">
    <property type="nucleotide sequence ID" value="NZ_CP108110.1"/>
</dbReference>
<feature type="region of interest" description="Disordered" evidence="1">
    <location>
        <begin position="1"/>
        <end position="145"/>
    </location>
</feature>
<feature type="compositionally biased region" description="Low complexity" evidence="1">
    <location>
        <begin position="334"/>
        <end position="343"/>
    </location>
</feature>
<dbReference type="Gene3D" id="3.40.50.300">
    <property type="entry name" value="P-loop containing nucleotide triphosphate hydrolases"/>
    <property type="match status" value="2"/>
</dbReference>
<feature type="compositionally biased region" description="Acidic residues" evidence="1">
    <location>
        <begin position="344"/>
        <end position="366"/>
    </location>
</feature>
<dbReference type="Pfam" id="PF14490">
    <property type="entry name" value="HHH_RecD2"/>
    <property type="match status" value="1"/>
</dbReference>
<feature type="compositionally biased region" description="Low complexity" evidence="1">
    <location>
        <begin position="367"/>
        <end position="388"/>
    </location>
</feature>
<dbReference type="SUPFAM" id="SSF52540">
    <property type="entry name" value="P-loop containing nucleoside triphosphate hydrolases"/>
    <property type="match status" value="1"/>
</dbReference>
<dbReference type="InterPro" id="IPR027417">
    <property type="entry name" value="P-loop_NTPase"/>
</dbReference>
<evidence type="ECO:0000259" key="3">
    <source>
        <dbReference type="Pfam" id="PF14490"/>
    </source>
</evidence>
<keyword evidence="4" id="KW-0547">Nucleotide-binding</keyword>
<sequence length="777" mass="77438">MTDAENGAPEESSMSPDTGGTVPAQASAERGPADADAGADTSGTGGDAGTDPTDRDADSDSTDGESTDGESADAGAPAAAGPGGDAADRAAAVAALAERVRSVGRSGPNAASASAAASAPEDGAAPATPADGTGTDRVVTDEQRAQALRATAEVLGAGGAPAELAAAAVSVFGDGAAEQLREDPWAVLSLPGVRPEHADGFARGLLGPAAGPGDPRRAQALVGWLLEQAALRGHSALEIGEVTAGLERLGVPDSAAAVQAAVLDGGAMPFQEELTGAEAHAAGGDDEDEPPTRTLLALERLALAEESLADGLVRLMSTFVPAEDQEEPAEEAVTEAVTEAAAEAADDEAADEAPEEADGTEADAETGADAAPQAPAAPGPAAWEAAAEASPSSSAAALVRAAAGSALVLHTGGEAARAEPAALLATATGLGLRAWAATWTDHARDAFTALTPLADTPAPAPVATLAELLAGAAGPGRSPDGTLALDLLVVLDAPLLDVELAATLLESLADGTRLVLSGDPGQLWSAGPGRFFADLLTAKVCPAVASRTPDFGPIGELVSGVGIGELQPVEAPDKEVVILTAKDTGEAVHRAIQLLTDSIPRALGIPSEQVVLLTPGHGGGAGTRALNAAAKARLNPGPGRFAGFDPGDRVADSPAPGHTRLARVVDGDAAGLHLEYPDGTRRTVAPAEAQKLRHGWALTVHQAVGRHWPGAVVVVPDDAAAALSRQWVYTAFGRGERHLSVVHAAGPALPQAVAERPAAPRTTRLRAILAENAAQEY</sequence>
<accession>A0ABZ1U745</accession>
<dbReference type="GO" id="GO:0005524">
    <property type="term" value="F:ATP binding"/>
    <property type="evidence" value="ECO:0007669"/>
    <property type="project" value="UniProtKB-KW"/>
</dbReference>
<evidence type="ECO:0000256" key="1">
    <source>
        <dbReference type="SAM" id="MobiDB-lite"/>
    </source>
</evidence>
<feature type="compositionally biased region" description="Acidic residues" evidence="1">
    <location>
        <begin position="323"/>
        <end position="333"/>
    </location>
</feature>
<dbReference type="InterPro" id="IPR027785">
    <property type="entry name" value="UvrD-like_helicase_C"/>
</dbReference>
<reference evidence="4" key="1">
    <citation type="submission" date="2022-10" db="EMBL/GenBank/DDBJ databases">
        <title>The complete genomes of actinobacterial strains from the NBC collection.</title>
        <authorList>
            <person name="Joergensen T.S."/>
            <person name="Alvarez Arevalo M."/>
            <person name="Sterndorff E.B."/>
            <person name="Faurdal D."/>
            <person name="Vuksanovic O."/>
            <person name="Mourched A.-S."/>
            <person name="Charusanti P."/>
            <person name="Shaw S."/>
            <person name="Blin K."/>
            <person name="Weber T."/>
        </authorList>
    </citation>
    <scope>NUCLEOTIDE SEQUENCE</scope>
    <source>
        <strain evidence="4">NBC_00222</strain>
    </source>
</reference>
<keyword evidence="5" id="KW-1185">Reference proteome</keyword>
<dbReference type="Gene3D" id="2.30.30.940">
    <property type="match status" value="1"/>
</dbReference>